<organism evidence="2 3">
    <name type="scientific">Scomber scombrus</name>
    <name type="common">Atlantic mackerel</name>
    <name type="synonym">Scomber vernalis</name>
    <dbReference type="NCBI Taxonomy" id="13677"/>
    <lineage>
        <taxon>Eukaryota</taxon>
        <taxon>Metazoa</taxon>
        <taxon>Chordata</taxon>
        <taxon>Craniata</taxon>
        <taxon>Vertebrata</taxon>
        <taxon>Euteleostomi</taxon>
        <taxon>Actinopterygii</taxon>
        <taxon>Neopterygii</taxon>
        <taxon>Teleostei</taxon>
        <taxon>Neoteleostei</taxon>
        <taxon>Acanthomorphata</taxon>
        <taxon>Pelagiaria</taxon>
        <taxon>Scombriformes</taxon>
        <taxon>Scombridae</taxon>
        <taxon>Scomber</taxon>
    </lineage>
</organism>
<dbReference type="Proteomes" id="UP001314229">
    <property type="component" value="Unassembled WGS sequence"/>
</dbReference>
<dbReference type="EMBL" id="CAWUFR010000511">
    <property type="protein sequence ID" value="CAK6978712.1"/>
    <property type="molecule type" value="Genomic_DNA"/>
</dbReference>
<keyword evidence="3" id="KW-1185">Reference proteome</keyword>
<comment type="caution">
    <text evidence="2">The sequence shown here is derived from an EMBL/GenBank/DDBJ whole genome shotgun (WGS) entry which is preliminary data.</text>
</comment>
<dbReference type="AlphaFoldDB" id="A0AAV1Q2M7"/>
<evidence type="ECO:0000256" key="1">
    <source>
        <dbReference type="SAM" id="MobiDB-lite"/>
    </source>
</evidence>
<sequence length="71" mass="7946">RVLTHREMCHGATACSTAVTQFRDFFTRTATAGERRNPASKNQTRWAPLKLHDAPKPQPCSLPHRSTVSTN</sequence>
<feature type="non-terminal residue" evidence="2">
    <location>
        <position position="1"/>
    </location>
</feature>
<gene>
    <name evidence="2" type="ORF">FSCOSCO3_A020663</name>
</gene>
<name>A0AAV1Q2M7_SCOSC</name>
<proteinExistence type="predicted"/>
<protein>
    <submittedName>
        <fullName evidence="2">Uncharacterized protein</fullName>
    </submittedName>
</protein>
<evidence type="ECO:0000313" key="2">
    <source>
        <dbReference type="EMBL" id="CAK6978712.1"/>
    </source>
</evidence>
<feature type="region of interest" description="Disordered" evidence="1">
    <location>
        <begin position="30"/>
        <end position="71"/>
    </location>
</feature>
<accession>A0AAV1Q2M7</accession>
<evidence type="ECO:0000313" key="3">
    <source>
        <dbReference type="Proteomes" id="UP001314229"/>
    </source>
</evidence>
<reference evidence="2 3" key="1">
    <citation type="submission" date="2024-01" db="EMBL/GenBank/DDBJ databases">
        <authorList>
            <person name="Alioto T."/>
            <person name="Alioto T."/>
            <person name="Gomez Garrido J."/>
        </authorList>
    </citation>
    <scope>NUCLEOTIDE SEQUENCE [LARGE SCALE GENOMIC DNA]</scope>
</reference>